<evidence type="ECO:0000313" key="6">
    <source>
        <dbReference type="EMBL" id="STX45881.1"/>
    </source>
</evidence>
<dbReference type="Gene3D" id="3.40.50.980">
    <property type="match status" value="2"/>
</dbReference>
<dbReference type="InterPro" id="IPR020459">
    <property type="entry name" value="AMP-binding"/>
</dbReference>
<dbReference type="Pfam" id="PF13193">
    <property type="entry name" value="AMP-binding_C"/>
    <property type="match status" value="1"/>
</dbReference>
<dbReference type="CDD" id="cd05930">
    <property type="entry name" value="A_NRPS"/>
    <property type="match status" value="1"/>
</dbReference>
<feature type="domain" description="AMP-dependent synthetase/ligase" evidence="3">
    <location>
        <begin position="14"/>
        <end position="370"/>
    </location>
</feature>
<dbReference type="Gene3D" id="2.30.38.10">
    <property type="entry name" value="Luciferase, Domain 3"/>
    <property type="match status" value="1"/>
</dbReference>
<dbReference type="EMBL" id="LNYE01000022">
    <property type="protein sequence ID" value="KTD10907.1"/>
    <property type="molecule type" value="Genomic_DNA"/>
</dbReference>
<evidence type="ECO:0000259" key="3">
    <source>
        <dbReference type="Pfam" id="PF00501"/>
    </source>
</evidence>
<organism evidence="6 8">
    <name type="scientific">Legionella gratiana</name>
    <dbReference type="NCBI Taxonomy" id="45066"/>
    <lineage>
        <taxon>Bacteria</taxon>
        <taxon>Pseudomonadati</taxon>
        <taxon>Pseudomonadota</taxon>
        <taxon>Gammaproteobacteria</taxon>
        <taxon>Legionellales</taxon>
        <taxon>Legionellaceae</taxon>
        <taxon>Legionella</taxon>
    </lineage>
</organism>
<dbReference type="PANTHER" id="PTHR44845">
    <property type="entry name" value="CARRIER DOMAIN-CONTAINING PROTEIN"/>
    <property type="match status" value="1"/>
</dbReference>
<dbReference type="PROSITE" id="PS00455">
    <property type="entry name" value="AMP_BINDING"/>
    <property type="match status" value="1"/>
</dbReference>
<reference evidence="5 7" key="1">
    <citation type="submission" date="2015-11" db="EMBL/GenBank/DDBJ databases">
        <title>Genomic analysis of 38 Legionella species identifies large and diverse effector repertoires.</title>
        <authorList>
            <person name="Burstein D."/>
            <person name="Amaro F."/>
            <person name="Zusman T."/>
            <person name="Lifshitz Z."/>
            <person name="Cohen O."/>
            <person name="Gilbert J.A."/>
            <person name="Pupko T."/>
            <person name="Shuman H.A."/>
            <person name="Segal G."/>
        </authorList>
    </citation>
    <scope>NUCLEOTIDE SEQUENCE [LARGE SCALE GENOMIC DNA]</scope>
    <source>
        <strain evidence="5 7">Lyon 8420412</strain>
    </source>
</reference>
<dbReference type="Pfam" id="PF00501">
    <property type="entry name" value="AMP-binding"/>
    <property type="match status" value="1"/>
</dbReference>
<protein>
    <submittedName>
        <fullName evidence="6">Peptide synthetase</fullName>
    </submittedName>
</protein>
<feature type="domain" description="AMP-binding enzyme C-terminal" evidence="4">
    <location>
        <begin position="432"/>
        <end position="503"/>
    </location>
</feature>
<proteinExistence type="predicted"/>
<dbReference type="PANTHER" id="PTHR44845:SF7">
    <property type="entry name" value="PLIPASTATIN SYNTHASE SUBUNIT D"/>
    <property type="match status" value="1"/>
</dbReference>
<evidence type="ECO:0000256" key="1">
    <source>
        <dbReference type="ARBA" id="ARBA00022450"/>
    </source>
</evidence>
<evidence type="ECO:0000313" key="5">
    <source>
        <dbReference type="EMBL" id="KTD10907.1"/>
    </source>
</evidence>
<dbReference type="STRING" id="45066.Lgra_1873"/>
<evidence type="ECO:0000259" key="4">
    <source>
        <dbReference type="Pfam" id="PF13193"/>
    </source>
</evidence>
<keyword evidence="7" id="KW-1185">Reference proteome</keyword>
<dbReference type="EMBL" id="UGOB01000001">
    <property type="protein sequence ID" value="STX45881.1"/>
    <property type="molecule type" value="Genomic_DNA"/>
</dbReference>
<name>A0A378JFW5_9GAMM</name>
<dbReference type="InterPro" id="IPR000873">
    <property type="entry name" value="AMP-dep_synth/lig_dom"/>
</dbReference>
<dbReference type="NCBIfam" id="TIGR01733">
    <property type="entry name" value="AA-adenyl-dom"/>
    <property type="match status" value="1"/>
</dbReference>
<dbReference type="InterPro" id="IPR020845">
    <property type="entry name" value="AMP-binding_CS"/>
</dbReference>
<dbReference type="InterPro" id="IPR045851">
    <property type="entry name" value="AMP-bd_C_sf"/>
</dbReference>
<evidence type="ECO:0000256" key="2">
    <source>
        <dbReference type="ARBA" id="ARBA00022553"/>
    </source>
</evidence>
<dbReference type="AlphaFoldDB" id="A0A378JFW5"/>
<reference evidence="6 8" key="2">
    <citation type="submission" date="2018-06" db="EMBL/GenBank/DDBJ databases">
        <authorList>
            <consortium name="Pathogen Informatics"/>
            <person name="Doyle S."/>
        </authorList>
    </citation>
    <scope>NUCLEOTIDE SEQUENCE [LARGE SCALE GENOMIC DNA]</scope>
    <source>
        <strain evidence="6 8">NCTC12388</strain>
    </source>
</reference>
<dbReference type="InterPro" id="IPR025110">
    <property type="entry name" value="AMP-bd_C"/>
</dbReference>
<dbReference type="Gene3D" id="3.30.300.30">
    <property type="match status" value="1"/>
</dbReference>
<dbReference type="Proteomes" id="UP000054691">
    <property type="component" value="Unassembled WGS sequence"/>
</dbReference>
<dbReference type="RefSeq" id="WP_058498995.1">
    <property type="nucleotide sequence ID" value="NZ_CAAAHW010000014.1"/>
</dbReference>
<dbReference type="FunFam" id="3.40.50.980:FF:000001">
    <property type="entry name" value="Non-ribosomal peptide synthetase"/>
    <property type="match status" value="1"/>
</dbReference>
<gene>
    <name evidence="6" type="primary">tycC_2</name>
    <name evidence="5" type="ORF">Lgra_1873</name>
    <name evidence="6" type="ORF">NCTC12388_02625</name>
</gene>
<dbReference type="Proteomes" id="UP000254476">
    <property type="component" value="Unassembled WGS sequence"/>
</dbReference>
<dbReference type="SUPFAM" id="SSF56801">
    <property type="entry name" value="Acetyl-CoA synthetase-like"/>
    <property type="match status" value="1"/>
</dbReference>
<evidence type="ECO:0000313" key="7">
    <source>
        <dbReference type="Proteomes" id="UP000054691"/>
    </source>
</evidence>
<sequence length="513" mass="58912">MKSSDQFTTICSLFEEQVKQYPENTAIYLEDRQISYDAFNKKANQYARYLRRKGLPLNGIVGIQLMRSFEMLMAIFAVLKAGGAYLPLDPLAPAIRNQTILEESQIKFLIVEDNTLLTAKSGLNDKDNLQILSICENVSHEKCHNLNVIREKQDLAYVMYTSGTTGTPKGVMISHQALVNRILWMQNTFPLQRHDVVFHKTHPCFDISVWETCWWSVVGAGVALLPPRKEHDIKLFIRMIEQYQLNVIHFVPSVLRIFLNYIEQDFSLSRLRSLKYVFASGEALDARSVNLFNKLFQDQEALLVNLYGPTEATIDVSYFICEKHKHYRTIPIGKPIQNIQLFVLDEQLHSTGFEPGELFISGVGLAQGYLNNSALTQTSFIDNPYLPGEKMYRTGDIVCWNKKNELVFLGRKDDQIKLHGIRIELGEIHYHLLEHPNIQDAVVICEKVDFLDHRIVAFLIANDQQVALSSAELKSFLKTRIPDYMIPEHYIWLSALPIKENGKIDKEKLLSFI</sequence>
<dbReference type="PRINTS" id="PR00154">
    <property type="entry name" value="AMPBINDING"/>
</dbReference>
<dbReference type="OrthoDB" id="9757559at2"/>
<evidence type="ECO:0000313" key="8">
    <source>
        <dbReference type="Proteomes" id="UP000254476"/>
    </source>
</evidence>
<accession>A0A378JFW5</accession>
<keyword evidence="2" id="KW-0597">Phosphoprotein</keyword>
<keyword evidence="1" id="KW-0596">Phosphopantetheine</keyword>
<dbReference type="InterPro" id="IPR010071">
    <property type="entry name" value="AA_adenyl_dom"/>
</dbReference>